<evidence type="ECO:0000256" key="2">
    <source>
        <dbReference type="ARBA" id="ARBA00009463"/>
    </source>
</evidence>
<dbReference type="PIRSF" id="PIRSF000105">
    <property type="entry name" value="HCDH"/>
    <property type="match status" value="1"/>
</dbReference>
<dbReference type="AlphaFoldDB" id="A0A852VZD9"/>
<dbReference type="RefSeq" id="WP_179759938.1">
    <property type="nucleotide sequence ID" value="NZ_BAAAJZ010000011.1"/>
</dbReference>
<dbReference type="InterPro" id="IPR006108">
    <property type="entry name" value="3HC_DH_C"/>
</dbReference>
<evidence type="ECO:0000256" key="5">
    <source>
        <dbReference type="SAM" id="MobiDB-lite"/>
    </source>
</evidence>
<dbReference type="Pfam" id="PF00725">
    <property type="entry name" value="3HCDH"/>
    <property type="match status" value="1"/>
</dbReference>
<dbReference type="Proteomes" id="UP000549695">
    <property type="component" value="Unassembled WGS sequence"/>
</dbReference>
<sequence>MRITEIGAGTIGVSWTVLLAAAGHDVVVTDPRPDLAEVVDAGVRRFGSADLLERVVCEPDPARAVAGADVVQEQGPERLEVKQDIWATAAAHAPAGALLLSSTSGILPTDVAARLDDDAAARLLVAHPFNPPHVLPLVELVAGKRTTRDNVTRAAEFLRSVGKDPVEIHKEVYGFVGNRLQSALFREAVSLVRDGVVSPAELDRVVTGALGPRWATGGPFLSLHLGGGDGGLRHLLEHLGPGMARRWADLGDPTLDPDTVEAISTATEDAYDPSREALTSARDRAETSVLAARSQMEES</sequence>
<dbReference type="Pfam" id="PF02737">
    <property type="entry name" value="3HCDH_N"/>
    <property type="match status" value="1"/>
</dbReference>
<dbReference type="GO" id="GO:0016616">
    <property type="term" value="F:oxidoreductase activity, acting on the CH-OH group of donors, NAD or NADP as acceptor"/>
    <property type="evidence" value="ECO:0007669"/>
    <property type="project" value="InterPro"/>
</dbReference>
<dbReference type="GO" id="GO:0070403">
    <property type="term" value="F:NAD+ binding"/>
    <property type="evidence" value="ECO:0007669"/>
    <property type="project" value="InterPro"/>
</dbReference>
<feature type="domain" description="3-hydroxyacyl-CoA dehydrogenase C-terminal" evidence="6">
    <location>
        <begin position="174"/>
        <end position="243"/>
    </location>
</feature>
<dbReference type="GO" id="GO:0006631">
    <property type="term" value="P:fatty acid metabolic process"/>
    <property type="evidence" value="ECO:0007669"/>
    <property type="project" value="InterPro"/>
</dbReference>
<dbReference type="PANTHER" id="PTHR48075">
    <property type="entry name" value="3-HYDROXYACYL-COA DEHYDROGENASE FAMILY PROTEIN"/>
    <property type="match status" value="1"/>
</dbReference>
<feature type="site" description="Important for catalytic activity" evidence="4">
    <location>
        <position position="127"/>
    </location>
</feature>
<keyword evidence="9" id="KW-1185">Reference proteome</keyword>
<keyword evidence="3 8" id="KW-0560">Oxidoreductase</keyword>
<evidence type="ECO:0000256" key="4">
    <source>
        <dbReference type="PIRSR" id="PIRSR000105-1"/>
    </source>
</evidence>
<organism evidence="8 9">
    <name type="scientific">Pseudonocardia alni</name>
    <name type="common">Amycolata alni</name>
    <dbReference type="NCBI Taxonomy" id="33907"/>
    <lineage>
        <taxon>Bacteria</taxon>
        <taxon>Bacillati</taxon>
        <taxon>Actinomycetota</taxon>
        <taxon>Actinomycetes</taxon>
        <taxon>Pseudonocardiales</taxon>
        <taxon>Pseudonocardiaceae</taxon>
        <taxon>Pseudonocardia</taxon>
    </lineage>
</organism>
<dbReference type="PROSITE" id="PS00067">
    <property type="entry name" value="3HCDH"/>
    <property type="match status" value="1"/>
</dbReference>
<dbReference type="InterPro" id="IPR006176">
    <property type="entry name" value="3-OHacyl-CoA_DH_NAD-bd"/>
</dbReference>
<dbReference type="InterPro" id="IPR013328">
    <property type="entry name" value="6PGD_dom2"/>
</dbReference>
<name>A0A852VZD9_PSEA5</name>
<reference evidence="8 9" key="1">
    <citation type="submission" date="2020-07" db="EMBL/GenBank/DDBJ databases">
        <title>Sequencing the genomes of 1000 actinobacteria strains.</title>
        <authorList>
            <person name="Klenk H.-P."/>
        </authorList>
    </citation>
    <scope>NUCLEOTIDE SEQUENCE [LARGE SCALE GENOMIC DNA]</scope>
    <source>
        <strain evidence="8 9">DSM 44749</strain>
    </source>
</reference>
<dbReference type="SUPFAM" id="SSF48179">
    <property type="entry name" value="6-phosphogluconate dehydrogenase C-terminal domain-like"/>
    <property type="match status" value="1"/>
</dbReference>
<dbReference type="InterPro" id="IPR008927">
    <property type="entry name" value="6-PGluconate_DH-like_C_sf"/>
</dbReference>
<dbReference type="Gene3D" id="3.40.50.720">
    <property type="entry name" value="NAD(P)-binding Rossmann-like Domain"/>
    <property type="match status" value="1"/>
</dbReference>
<evidence type="ECO:0000313" key="9">
    <source>
        <dbReference type="Proteomes" id="UP000549695"/>
    </source>
</evidence>
<comment type="caution">
    <text evidence="8">The sequence shown here is derived from an EMBL/GenBank/DDBJ whole genome shotgun (WGS) entry which is preliminary data.</text>
</comment>
<evidence type="ECO:0000259" key="6">
    <source>
        <dbReference type="Pfam" id="PF00725"/>
    </source>
</evidence>
<dbReference type="SUPFAM" id="SSF51735">
    <property type="entry name" value="NAD(P)-binding Rossmann-fold domains"/>
    <property type="match status" value="1"/>
</dbReference>
<feature type="region of interest" description="Disordered" evidence="5">
    <location>
        <begin position="264"/>
        <end position="299"/>
    </location>
</feature>
<feature type="domain" description="3-hydroxyacyl-CoA dehydrogenase NAD binding" evidence="7">
    <location>
        <begin position="3"/>
        <end position="171"/>
    </location>
</feature>
<gene>
    <name evidence="8" type="ORF">HDA37_000279</name>
</gene>
<evidence type="ECO:0000256" key="1">
    <source>
        <dbReference type="ARBA" id="ARBA00005086"/>
    </source>
</evidence>
<evidence type="ECO:0000313" key="8">
    <source>
        <dbReference type="EMBL" id="NYF99993.1"/>
    </source>
</evidence>
<protein>
    <submittedName>
        <fullName evidence="8">Ketoreductase RED1</fullName>
        <ecNumber evidence="8">1.1.1.-</ecNumber>
    </submittedName>
</protein>
<dbReference type="GeneID" id="98050115"/>
<evidence type="ECO:0000259" key="7">
    <source>
        <dbReference type="Pfam" id="PF02737"/>
    </source>
</evidence>
<dbReference type="EMBL" id="JACCCZ010000001">
    <property type="protein sequence ID" value="NYF99993.1"/>
    <property type="molecule type" value="Genomic_DNA"/>
</dbReference>
<comment type="pathway">
    <text evidence="1">Lipid metabolism; butanoate metabolism.</text>
</comment>
<comment type="similarity">
    <text evidence="2">Belongs to the 3-hydroxyacyl-CoA dehydrogenase family.</text>
</comment>
<dbReference type="InterPro" id="IPR036291">
    <property type="entry name" value="NAD(P)-bd_dom_sf"/>
</dbReference>
<proteinExistence type="inferred from homology"/>
<dbReference type="Gene3D" id="1.10.1040.10">
    <property type="entry name" value="N-(1-d-carboxylethyl)-l-norvaline Dehydrogenase, domain 2"/>
    <property type="match status" value="1"/>
</dbReference>
<dbReference type="EC" id="1.1.1.-" evidence="8"/>
<evidence type="ECO:0000256" key="3">
    <source>
        <dbReference type="ARBA" id="ARBA00023002"/>
    </source>
</evidence>
<dbReference type="PANTHER" id="PTHR48075:SF5">
    <property type="entry name" value="3-HYDROXYBUTYRYL-COA DEHYDROGENASE"/>
    <property type="match status" value="1"/>
</dbReference>
<accession>A0A852VZD9</accession>
<dbReference type="InterPro" id="IPR006180">
    <property type="entry name" value="3-OHacyl-CoA_DH_CS"/>
</dbReference>
<dbReference type="InterPro" id="IPR022694">
    <property type="entry name" value="3-OHacyl-CoA_DH"/>
</dbReference>